<comment type="caution">
    <text evidence="1">The sequence shown here is derived from an EMBL/GenBank/DDBJ whole genome shotgun (WGS) entry which is preliminary data.</text>
</comment>
<organism evidence="1 2">
    <name type="scientific">Prevotella corporis</name>
    <dbReference type="NCBI Taxonomy" id="28128"/>
    <lineage>
        <taxon>Bacteria</taxon>
        <taxon>Pseudomonadati</taxon>
        <taxon>Bacteroidota</taxon>
        <taxon>Bacteroidia</taxon>
        <taxon>Bacteroidales</taxon>
        <taxon>Prevotellaceae</taxon>
        <taxon>Prevotella</taxon>
    </lineage>
</organism>
<dbReference type="STRING" id="28128.HMPREF3226_02649"/>
<evidence type="ECO:0000313" key="1">
    <source>
        <dbReference type="EMBL" id="KXA32633.1"/>
    </source>
</evidence>
<dbReference type="Proteomes" id="UP000070533">
    <property type="component" value="Unassembled WGS sequence"/>
</dbReference>
<gene>
    <name evidence="1" type="ORF">HMPREF3226_02649</name>
</gene>
<dbReference type="AlphaFoldDB" id="A0A133PU49"/>
<evidence type="ECO:0000313" key="2">
    <source>
        <dbReference type="Proteomes" id="UP000070533"/>
    </source>
</evidence>
<name>A0A133PU49_9BACT</name>
<proteinExistence type="predicted"/>
<dbReference type="EMBL" id="LRQG01000253">
    <property type="protein sequence ID" value="KXA32633.1"/>
    <property type="molecule type" value="Genomic_DNA"/>
</dbReference>
<reference evidence="2" key="1">
    <citation type="submission" date="2016-01" db="EMBL/GenBank/DDBJ databases">
        <authorList>
            <person name="Mitreva M."/>
            <person name="Pepin K.H."/>
            <person name="Mihindukulasuriya K.A."/>
            <person name="Fulton R."/>
            <person name="Fronick C."/>
            <person name="O'Laughlin M."/>
            <person name="Miner T."/>
            <person name="Herter B."/>
            <person name="Rosa B.A."/>
            <person name="Cordes M."/>
            <person name="Tomlinson C."/>
            <person name="Wollam A."/>
            <person name="Palsikar V.B."/>
            <person name="Mardis E.R."/>
            <person name="Wilson R.K."/>
        </authorList>
    </citation>
    <scope>NUCLEOTIDE SEQUENCE [LARGE SCALE GENOMIC DNA]</scope>
    <source>
        <strain evidence="2">MJR7716</strain>
    </source>
</reference>
<protein>
    <submittedName>
        <fullName evidence="1">Uncharacterized protein</fullName>
    </submittedName>
</protein>
<dbReference type="PATRIC" id="fig|28128.5.peg.2725"/>
<accession>A0A133PU49</accession>
<sequence>MKKREKRNFLKKKPPKNLVTIIKFHIFANIKKISTTVIII</sequence>
<keyword evidence="2" id="KW-1185">Reference proteome</keyword>